<dbReference type="AlphaFoldDB" id="A0A2T2NCK9"/>
<protein>
    <submittedName>
        <fullName evidence="1">Uncharacterized protein</fullName>
    </submittedName>
</protein>
<dbReference type="EMBL" id="KZ678140">
    <property type="protein sequence ID" value="PSN63119.1"/>
    <property type="molecule type" value="Genomic_DNA"/>
</dbReference>
<organism evidence="1 2">
    <name type="scientific">Corynespora cassiicola Philippines</name>
    <dbReference type="NCBI Taxonomy" id="1448308"/>
    <lineage>
        <taxon>Eukaryota</taxon>
        <taxon>Fungi</taxon>
        <taxon>Dikarya</taxon>
        <taxon>Ascomycota</taxon>
        <taxon>Pezizomycotina</taxon>
        <taxon>Dothideomycetes</taxon>
        <taxon>Pleosporomycetidae</taxon>
        <taxon>Pleosporales</taxon>
        <taxon>Corynesporascaceae</taxon>
        <taxon>Corynespora</taxon>
    </lineage>
</organism>
<proteinExistence type="predicted"/>
<accession>A0A2T2NCK9</accession>
<keyword evidence="2" id="KW-1185">Reference proteome</keyword>
<dbReference type="Proteomes" id="UP000240883">
    <property type="component" value="Unassembled WGS sequence"/>
</dbReference>
<evidence type="ECO:0000313" key="1">
    <source>
        <dbReference type="EMBL" id="PSN63119.1"/>
    </source>
</evidence>
<dbReference type="OrthoDB" id="5332384at2759"/>
<sequence length="149" mass="16314">CTPVLNVFHDFYGIPDNGPWGSLTSYDCGRKYIAGGSGTFDDPLTFASPTGAYKACEVVYDPYLQKYLRNEAICFNCSGKIKVWTGSATVDGGRDQIACENLLAARNQVLIRKPANNLKVESKYSAAKGGKTTCNTRAVFPSYFYQGYC</sequence>
<reference evidence="1 2" key="1">
    <citation type="journal article" date="2018" name="Front. Microbiol.">
        <title>Genome-Wide Analysis of Corynespora cassiicola Leaf Fall Disease Putative Effectors.</title>
        <authorList>
            <person name="Lopez D."/>
            <person name="Ribeiro S."/>
            <person name="Label P."/>
            <person name="Fumanal B."/>
            <person name="Venisse J.S."/>
            <person name="Kohler A."/>
            <person name="de Oliveira R.R."/>
            <person name="Labutti K."/>
            <person name="Lipzen A."/>
            <person name="Lail K."/>
            <person name="Bauer D."/>
            <person name="Ohm R.A."/>
            <person name="Barry K.W."/>
            <person name="Spatafora J."/>
            <person name="Grigoriev I.V."/>
            <person name="Martin F.M."/>
            <person name="Pujade-Renaud V."/>
        </authorList>
    </citation>
    <scope>NUCLEOTIDE SEQUENCE [LARGE SCALE GENOMIC DNA]</scope>
    <source>
        <strain evidence="1 2">Philippines</strain>
    </source>
</reference>
<gene>
    <name evidence="1" type="ORF">BS50DRAFT_456360</name>
</gene>
<feature type="non-terminal residue" evidence="1">
    <location>
        <position position="1"/>
    </location>
</feature>
<name>A0A2T2NCK9_CORCC</name>
<feature type="non-terminal residue" evidence="1">
    <location>
        <position position="149"/>
    </location>
</feature>
<evidence type="ECO:0000313" key="2">
    <source>
        <dbReference type="Proteomes" id="UP000240883"/>
    </source>
</evidence>